<evidence type="ECO:0000313" key="2">
    <source>
        <dbReference type="EMBL" id="SCL74475.1"/>
    </source>
</evidence>
<evidence type="ECO:0000256" key="1">
    <source>
        <dbReference type="SAM" id="Phobius"/>
    </source>
</evidence>
<dbReference type="EMBL" id="FMID01000009">
    <property type="protein sequence ID" value="SCL74475.1"/>
    <property type="molecule type" value="Genomic_DNA"/>
</dbReference>
<dbReference type="OrthoDB" id="107317at2157"/>
<gene>
    <name evidence="2" type="ORF">L21_0353</name>
</gene>
<reference evidence="2 3" key="1">
    <citation type="submission" date="2016-08" db="EMBL/GenBank/DDBJ databases">
        <authorList>
            <person name="Seilhamer J.J."/>
        </authorList>
    </citation>
    <scope>NUCLEOTIDE SEQUENCE [LARGE SCALE GENOMIC DNA]</scope>
    <source>
        <strain evidence="2">L21-II-0</strain>
    </source>
</reference>
<evidence type="ECO:0008006" key="4">
    <source>
        <dbReference type="Google" id="ProtNLM"/>
    </source>
</evidence>
<accession>A0A1M4MHW8</accession>
<dbReference type="RefSeq" id="WP_074368785.1">
    <property type="nucleotide sequence ID" value="NZ_FMID01000009.1"/>
</dbReference>
<keyword evidence="1" id="KW-0812">Transmembrane</keyword>
<dbReference type="Proteomes" id="UP000184671">
    <property type="component" value="Unassembled WGS sequence"/>
</dbReference>
<keyword evidence="1" id="KW-1133">Transmembrane helix</keyword>
<evidence type="ECO:0000313" key="3">
    <source>
        <dbReference type="Proteomes" id="UP000184671"/>
    </source>
</evidence>
<keyword evidence="1" id="KW-0472">Membrane</keyword>
<feature type="transmembrane region" description="Helical" evidence="1">
    <location>
        <begin position="12"/>
        <end position="31"/>
    </location>
</feature>
<dbReference type="AlphaFoldDB" id="A0A1M4MHW8"/>
<proteinExistence type="predicted"/>
<sequence length="171" mass="18001">MKRGSISTGTATIFAVVIAAVMMTAVAAVLLPPGETAGITVPGRSSASPVEAVAGYNGTSVIRIAADAVNLTECRVYLTDPGGVLHNVETAVLTNTTPADGRAAYIFYLPVDGRSGYWITDEPDLVFTDTYHSGIRSFSPGGDWRVVVYDQLLKKNRVDRVVLISGPSSPV</sequence>
<protein>
    <recommendedName>
        <fullName evidence="4">Archaeal Type IV pilin N-terminal domain-containing protein</fullName>
    </recommendedName>
</protein>
<organism evidence="2 3">
    <name type="scientific">Methanoculleus chikugoensis</name>
    <dbReference type="NCBI Taxonomy" id="118126"/>
    <lineage>
        <taxon>Archaea</taxon>
        <taxon>Methanobacteriati</taxon>
        <taxon>Methanobacteriota</taxon>
        <taxon>Stenosarchaea group</taxon>
        <taxon>Methanomicrobia</taxon>
        <taxon>Methanomicrobiales</taxon>
        <taxon>Methanomicrobiaceae</taxon>
        <taxon>Methanoculleus</taxon>
    </lineage>
</organism>
<name>A0A1M4MHW8_9EURY</name>